<gene>
    <name evidence="16" type="ORF">BaRGS_00011512</name>
</gene>
<dbReference type="Proteomes" id="UP001519460">
    <property type="component" value="Unassembled WGS sequence"/>
</dbReference>
<dbReference type="AlphaFoldDB" id="A0ABD0LD17"/>
<dbReference type="InterPro" id="IPR019833">
    <property type="entry name" value="Mn/Fe_SOD_BS"/>
</dbReference>
<dbReference type="Pfam" id="PF00081">
    <property type="entry name" value="Sod_Fe_N"/>
    <property type="match status" value="1"/>
</dbReference>
<organism evidence="16 17">
    <name type="scientific">Batillaria attramentaria</name>
    <dbReference type="NCBI Taxonomy" id="370345"/>
    <lineage>
        <taxon>Eukaryota</taxon>
        <taxon>Metazoa</taxon>
        <taxon>Spiralia</taxon>
        <taxon>Lophotrochozoa</taxon>
        <taxon>Mollusca</taxon>
        <taxon>Gastropoda</taxon>
        <taxon>Caenogastropoda</taxon>
        <taxon>Sorbeoconcha</taxon>
        <taxon>Cerithioidea</taxon>
        <taxon>Batillariidae</taxon>
        <taxon>Batillaria</taxon>
    </lineage>
</organism>
<comment type="similarity">
    <text evidence="4 13">Belongs to the iron/manganese superoxide dismutase family.</text>
</comment>
<keyword evidence="8 13" id="KW-0560">Oxidoreductase</keyword>
<evidence type="ECO:0000256" key="7">
    <source>
        <dbReference type="ARBA" id="ARBA00022723"/>
    </source>
</evidence>
<feature type="binding site" evidence="12">
    <location>
        <position position="51"/>
    </location>
    <ligand>
        <name>Mn(2+)</name>
        <dbReference type="ChEBI" id="CHEBI:29035"/>
    </ligand>
</feature>
<dbReference type="Gene3D" id="1.10.287.990">
    <property type="entry name" value="Fe,Mn superoxide dismutase (SOD) domain"/>
    <property type="match status" value="1"/>
</dbReference>
<evidence type="ECO:0000259" key="15">
    <source>
        <dbReference type="Pfam" id="PF02777"/>
    </source>
</evidence>
<dbReference type="PIRSF" id="PIRSF000349">
    <property type="entry name" value="SODismutase"/>
    <property type="match status" value="1"/>
</dbReference>
<feature type="domain" description="Manganese/iron superoxide dismutase C-terminal" evidence="15">
    <location>
        <begin position="114"/>
        <end position="217"/>
    </location>
</feature>
<evidence type="ECO:0000256" key="2">
    <source>
        <dbReference type="ARBA" id="ARBA00002170"/>
    </source>
</evidence>
<feature type="binding site" evidence="12">
    <location>
        <position position="184"/>
    </location>
    <ligand>
        <name>Mn(2+)</name>
        <dbReference type="ChEBI" id="CHEBI:29035"/>
    </ligand>
</feature>
<evidence type="ECO:0000256" key="12">
    <source>
        <dbReference type="PIRSR" id="PIRSR000349-1"/>
    </source>
</evidence>
<dbReference type="SUPFAM" id="SSF54719">
    <property type="entry name" value="Fe,Mn superoxide dismutase (SOD), C-terminal domain"/>
    <property type="match status" value="1"/>
</dbReference>
<comment type="caution">
    <text evidence="16">The sequence shown here is derived from an EMBL/GenBank/DDBJ whole genome shotgun (WGS) entry which is preliminary data.</text>
</comment>
<dbReference type="PRINTS" id="PR01703">
    <property type="entry name" value="MNSODISMTASE"/>
</dbReference>
<dbReference type="InterPro" id="IPR019832">
    <property type="entry name" value="Mn/Fe_SOD_C"/>
</dbReference>
<sequence>MLSASANVVRRLAQPSVLAPLAARLKHTLPDLPYDYNQLEPYISADIMKLHHQKHHATYVNNLNVAEEKLAEAVAKNDVSAIIALQPALKFNGGGHINHSIFWEVLTPKGAEEPKGDLLEQICQDYGSYENMKKELVTATVGIQGSGWGWLGYNPISGRLRIATCANQDPLQATTGLVPLFGIDVWEHAYYLQYKNVRPDYVNAIFNIVNWDNVTKRLQDAKMAN</sequence>
<evidence type="ECO:0000256" key="3">
    <source>
        <dbReference type="ARBA" id="ARBA00004173"/>
    </source>
</evidence>
<evidence type="ECO:0000313" key="16">
    <source>
        <dbReference type="EMBL" id="KAK7497218.1"/>
    </source>
</evidence>
<dbReference type="GO" id="GO:0004784">
    <property type="term" value="F:superoxide dismutase activity"/>
    <property type="evidence" value="ECO:0007669"/>
    <property type="project" value="UniProtKB-EC"/>
</dbReference>
<evidence type="ECO:0000256" key="9">
    <source>
        <dbReference type="ARBA" id="ARBA00023128"/>
    </source>
</evidence>
<dbReference type="PROSITE" id="PS00088">
    <property type="entry name" value="SOD_MN"/>
    <property type="match status" value="1"/>
</dbReference>
<dbReference type="PANTHER" id="PTHR11404:SF6">
    <property type="entry name" value="SUPEROXIDE DISMUTASE [MN], MITOCHONDRIAL"/>
    <property type="match status" value="1"/>
</dbReference>
<name>A0ABD0LD17_9CAEN</name>
<evidence type="ECO:0000259" key="14">
    <source>
        <dbReference type="Pfam" id="PF00081"/>
    </source>
</evidence>
<dbReference type="GO" id="GO:0005739">
    <property type="term" value="C:mitochondrion"/>
    <property type="evidence" value="ECO:0007669"/>
    <property type="project" value="UniProtKB-SubCell"/>
</dbReference>
<evidence type="ECO:0000256" key="1">
    <source>
        <dbReference type="ARBA" id="ARBA00001936"/>
    </source>
</evidence>
<dbReference type="InterPro" id="IPR001189">
    <property type="entry name" value="Mn/Fe_SOD"/>
</dbReference>
<feature type="binding site" evidence="12">
    <location>
        <position position="188"/>
    </location>
    <ligand>
        <name>Mn(2+)</name>
        <dbReference type="ChEBI" id="CHEBI:29035"/>
    </ligand>
</feature>
<evidence type="ECO:0000256" key="11">
    <source>
        <dbReference type="ARBA" id="ARBA00049204"/>
    </source>
</evidence>
<accession>A0ABD0LD17</accession>
<comment type="subcellular location">
    <subcellularLocation>
        <location evidence="3">Mitochondrion</location>
    </subcellularLocation>
</comment>
<proteinExistence type="inferred from homology"/>
<dbReference type="EC" id="1.15.1.1" evidence="6 13"/>
<keyword evidence="9" id="KW-0496">Mitochondrion</keyword>
<keyword evidence="17" id="KW-1185">Reference proteome</keyword>
<comment type="function">
    <text evidence="2">Destroys superoxide anion radicals which are normally produced within the cells and which are toxic to biological systems.</text>
</comment>
<dbReference type="Gene3D" id="3.55.40.20">
    <property type="entry name" value="Iron/manganese superoxide dismutase, C-terminal domain"/>
    <property type="match status" value="1"/>
</dbReference>
<dbReference type="Pfam" id="PF02777">
    <property type="entry name" value="Sod_Fe_C"/>
    <property type="match status" value="1"/>
</dbReference>
<comment type="catalytic activity">
    <reaction evidence="11 13">
        <text>2 superoxide + 2 H(+) = H2O2 + O2</text>
        <dbReference type="Rhea" id="RHEA:20696"/>
        <dbReference type="ChEBI" id="CHEBI:15378"/>
        <dbReference type="ChEBI" id="CHEBI:15379"/>
        <dbReference type="ChEBI" id="CHEBI:16240"/>
        <dbReference type="ChEBI" id="CHEBI:18421"/>
        <dbReference type="EC" id="1.15.1.1"/>
    </reaction>
</comment>
<dbReference type="InterPro" id="IPR036314">
    <property type="entry name" value="SOD_C_sf"/>
</dbReference>
<dbReference type="EMBL" id="JACVVK020000060">
    <property type="protein sequence ID" value="KAK7497218.1"/>
    <property type="molecule type" value="Genomic_DNA"/>
</dbReference>
<feature type="domain" description="Manganese/iron superoxide dismutase N-terminal" evidence="14">
    <location>
        <begin position="26"/>
        <end position="106"/>
    </location>
</feature>
<evidence type="ECO:0000256" key="5">
    <source>
        <dbReference type="ARBA" id="ARBA00011881"/>
    </source>
</evidence>
<dbReference type="InterPro" id="IPR036324">
    <property type="entry name" value="Mn/Fe_SOD_N_sf"/>
</dbReference>
<dbReference type="SUPFAM" id="SSF46609">
    <property type="entry name" value="Fe,Mn superoxide dismutase (SOD), N-terminal domain"/>
    <property type="match status" value="1"/>
</dbReference>
<evidence type="ECO:0000256" key="4">
    <source>
        <dbReference type="ARBA" id="ARBA00008714"/>
    </source>
</evidence>
<dbReference type="PANTHER" id="PTHR11404">
    <property type="entry name" value="SUPEROXIDE DISMUTASE 2"/>
    <property type="match status" value="1"/>
</dbReference>
<keyword evidence="7 12" id="KW-0479">Metal-binding</keyword>
<dbReference type="FunFam" id="1.10.287.990:FF:000001">
    <property type="entry name" value="Superoxide dismutase"/>
    <property type="match status" value="1"/>
</dbReference>
<comment type="subunit">
    <text evidence="5">Homotetramer.</text>
</comment>
<evidence type="ECO:0000256" key="10">
    <source>
        <dbReference type="ARBA" id="ARBA00023211"/>
    </source>
</evidence>
<evidence type="ECO:0000256" key="8">
    <source>
        <dbReference type="ARBA" id="ARBA00023002"/>
    </source>
</evidence>
<dbReference type="InterPro" id="IPR019831">
    <property type="entry name" value="Mn/Fe_SOD_N"/>
</dbReference>
<evidence type="ECO:0000256" key="6">
    <source>
        <dbReference type="ARBA" id="ARBA00012682"/>
    </source>
</evidence>
<comment type="function">
    <text evidence="13">Destroys radicals which are normally produced within the cells and which are toxic to biological systems.</text>
</comment>
<evidence type="ECO:0000256" key="13">
    <source>
        <dbReference type="RuleBase" id="RU000414"/>
    </source>
</evidence>
<reference evidence="16 17" key="1">
    <citation type="journal article" date="2023" name="Sci. Data">
        <title>Genome assembly of the Korean intertidal mud-creeper Batillaria attramentaria.</title>
        <authorList>
            <person name="Patra A.K."/>
            <person name="Ho P.T."/>
            <person name="Jun S."/>
            <person name="Lee S.J."/>
            <person name="Kim Y."/>
            <person name="Won Y.J."/>
        </authorList>
    </citation>
    <scope>NUCLEOTIDE SEQUENCE [LARGE SCALE GENOMIC DNA]</scope>
    <source>
        <strain evidence="16">Wonlab-2016</strain>
    </source>
</reference>
<protein>
    <recommendedName>
        <fullName evidence="6 13">Superoxide dismutase</fullName>
        <ecNumber evidence="6 13">1.15.1.1</ecNumber>
    </recommendedName>
</protein>
<dbReference type="FunFam" id="3.55.40.20:FF:000003">
    <property type="entry name" value="Superoxide dismutase [Mn], mitochondrial"/>
    <property type="match status" value="1"/>
</dbReference>
<dbReference type="GO" id="GO:0046872">
    <property type="term" value="F:metal ion binding"/>
    <property type="evidence" value="ECO:0007669"/>
    <property type="project" value="UniProtKB-KW"/>
</dbReference>
<feature type="binding site" evidence="12">
    <location>
        <position position="99"/>
    </location>
    <ligand>
        <name>Mn(2+)</name>
        <dbReference type="ChEBI" id="CHEBI:29035"/>
    </ligand>
</feature>
<comment type="cofactor">
    <cofactor evidence="1">
        <name>Mn(2+)</name>
        <dbReference type="ChEBI" id="CHEBI:29035"/>
    </cofactor>
</comment>
<keyword evidence="10" id="KW-0464">Manganese</keyword>
<dbReference type="InterPro" id="IPR050265">
    <property type="entry name" value="Fe/Mn_Superoxide_Dismutase"/>
</dbReference>
<evidence type="ECO:0000313" key="17">
    <source>
        <dbReference type="Proteomes" id="UP001519460"/>
    </source>
</evidence>